<organism evidence="1 2">
    <name type="scientific">Cuscuta campestris</name>
    <dbReference type="NCBI Taxonomy" id="132261"/>
    <lineage>
        <taxon>Eukaryota</taxon>
        <taxon>Viridiplantae</taxon>
        <taxon>Streptophyta</taxon>
        <taxon>Embryophyta</taxon>
        <taxon>Tracheophyta</taxon>
        <taxon>Spermatophyta</taxon>
        <taxon>Magnoliopsida</taxon>
        <taxon>eudicotyledons</taxon>
        <taxon>Gunneridae</taxon>
        <taxon>Pentapetalae</taxon>
        <taxon>asterids</taxon>
        <taxon>lamiids</taxon>
        <taxon>Solanales</taxon>
        <taxon>Convolvulaceae</taxon>
        <taxon>Cuscuteae</taxon>
        <taxon>Cuscuta</taxon>
        <taxon>Cuscuta subgen. Grammica</taxon>
        <taxon>Cuscuta sect. Cleistogrammica</taxon>
    </lineage>
</organism>
<accession>A0A484L0E1</accession>
<gene>
    <name evidence="1" type="ORF">CCAM_LOCUS10982</name>
</gene>
<proteinExistence type="predicted"/>
<evidence type="ECO:0000313" key="1">
    <source>
        <dbReference type="EMBL" id="VFQ69206.1"/>
    </source>
</evidence>
<dbReference type="Proteomes" id="UP000595140">
    <property type="component" value="Unassembled WGS sequence"/>
</dbReference>
<reference evidence="1 2" key="1">
    <citation type="submission" date="2018-04" db="EMBL/GenBank/DDBJ databases">
        <authorList>
            <person name="Vogel A."/>
        </authorList>
    </citation>
    <scope>NUCLEOTIDE SEQUENCE [LARGE SCALE GENOMIC DNA]</scope>
</reference>
<dbReference type="AlphaFoldDB" id="A0A484L0E1"/>
<keyword evidence="2" id="KW-1185">Reference proteome</keyword>
<evidence type="ECO:0000313" key="2">
    <source>
        <dbReference type="Proteomes" id="UP000595140"/>
    </source>
</evidence>
<name>A0A484L0E1_9ASTE</name>
<protein>
    <submittedName>
        <fullName evidence="1">Uncharacterized protein</fullName>
    </submittedName>
</protein>
<sequence length="77" mass="8728">MSGIWYRPTTMSLEFLKIENGFGYGPAFIWSRDLLLGLAIRCRRGYLAVHGDGQPTPTGAHQQGYKPFNVIYTSYKI</sequence>
<dbReference type="EMBL" id="OOIL02000779">
    <property type="protein sequence ID" value="VFQ69206.1"/>
    <property type="molecule type" value="Genomic_DNA"/>
</dbReference>